<protein>
    <recommendedName>
        <fullName evidence="5">SKP1 component POZ domain-containing protein</fullName>
    </recommendedName>
</protein>
<dbReference type="PANTHER" id="PTHR11165">
    <property type="entry name" value="SKP1"/>
    <property type="match status" value="1"/>
</dbReference>
<dbReference type="Proteomes" id="UP000327013">
    <property type="component" value="Chromosome 2"/>
</dbReference>
<feature type="region of interest" description="Disordered" evidence="4">
    <location>
        <begin position="93"/>
        <end position="120"/>
    </location>
</feature>
<dbReference type="SUPFAM" id="SSF81382">
    <property type="entry name" value="Skp1 dimerisation domain-like"/>
    <property type="match status" value="1"/>
</dbReference>
<dbReference type="InterPro" id="IPR011333">
    <property type="entry name" value="SKP1/BTB/POZ_sf"/>
</dbReference>
<feature type="domain" description="SKP1 component POZ" evidence="5">
    <location>
        <begin position="9"/>
        <end position="51"/>
    </location>
</feature>
<dbReference type="OrthoDB" id="7827685at2759"/>
<dbReference type="GO" id="GO:0006511">
    <property type="term" value="P:ubiquitin-dependent protein catabolic process"/>
    <property type="evidence" value="ECO:0007669"/>
    <property type="project" value="InterPro"/>
</dbReference>
<dbReference type="UniPathway" id="UPA00143"/>
<gene>
    <name evidence="6" type="ORF">FH972_007011</name>
</gene>
<dbReference type="InterPro" id="IPR001232">
    <property type="entry name" value="SKP1-like"/>
</dbReference>
<name>A0A5N6QWF1_9ROSI</name>
<dbReference type="SUPFAM" id="SSF54695">
    <property type="entry name" value="POZ domain"/>
    <property type="match status" value="1"/>
</dbReference>
<reference evidence="6 7" key="1">
    <citation type="submission" date="2019-06" db="EMBL/GenBank/DDBJ databases">
        <title>A chromosomal-level reference genome of Carpinus fangiana (Coryloideae, Betulaceae).</title>
        <authorList>
            <person name="Yang X."/>
            <person name="Wang Z."/>
            <person name="Zhang L."/>
            <person name="Hao G."/>
            <person name="Liu J."/>
            <person name="Yang Y."/>
        </authorList>
    </citation>
    <scope>NUCLEOTIDE SEQUENCE [LARGE SCALE GENOMIC DNA]</scope>
    <source>
        <strain evidence="6">Cfa_2016G</strain>
        <tissue evidence="6">Leaf</tissue>
    </source>
</reference>
<keyword evidence="7" id="KW-1185">Reference proteome</keyword>
<evidence type="ECO:0000256" key="1">
    <source>
        <dbReference type="ARBA" id="ARBA00004906"/>
    </source>
</evidence>
<dbReference type="EMBL" id="CM017322">
    <property type="protein sequence ID" value="KAE8010660.1"/>
    <property type="molecule type" value="Genomic_DNA"/>
</dbReference>
<comment type="similarity">
    <text evidence="2">Belongs to the SKP1 family.</text>
</comment>
<accession>A0A5N6QWF1</accession>
<dbReference type="Gene3D" id="3.30.710.10">
    <property type="entry name" value="Potassium Channel Kv1.1, Chain A"/>
    <property type="match status" value="2"/>
</dbReference>
<evidence type="ECO:0000313" key="6">
    <source>
        <dbReference type="EMBL" id="KAE8010660.1"/>
    </source>
</evidence>
<organism evidence="6 7">
    <name type="scientific">Carpinus fangiana</name>
    <dbReference type="NCBI Taxonomy" id="176857"/>
    <lineage>
        <taxon>Eukaryota</taxon>
        <taxon>Viridiplantae</taxon>
        <taxon>Streptophyta</taxon>
        <taxon>Embryophyta</taxon>
        <taxon>Tracheophyta</taxon>
        <taxon>Spermatophyta</taxon>
        <taxon>Magnoliopsida</taxon>
        <taxon>eudicotyledons</taxon>
        <taxon>Gunneridae</taxon>
        <taxon>Pentapetalae</taxon>
        <taxon>rosids</taxon>
        <taxon>fabids</taxon>
        <taxon>Fagales</taxon>
        <taxon>Betulaceae</taxon>
        <taxon>Carpinus</taxon>
    </lineage>
</organism>
<evidence type="ECO:0000256" key="2">
    <source>
        <dbReference type="ARBA" id="ARBA00009993"/>
    </source>
</evidence>
<dbReference type="Pfam" id="PF03931">
    <property type="entry name" value="Skp1_POZ"/>
    <property type="match status" value="1"/>
</dbReference>
<dbReference type="InterPro" id="IPR016897">
    <property type="entry name" value="SKP1"/>
</dbReference>
<dbReference type="AlphaFoldDB" id="A0A5N6QWF1"/>
<keyword evidence="3" id="KW-0833">Ubl conjugation pathway</keyword>
<dbReference type="InterPro" id="IPR016073">
    <property type="entry name" value="Skp1_comp_POZ"/>
</dbReference>
<dbReference type="SMART" id="SM00512">
    <property type="entry name" value="Skp1"/>
    <property type="match status" value="1"/>
</dbReference>
<evidence type="ECO:0000256" key="4">
    <source>
        <dbReference type="SAM" id="MobiDB-lite"/>
    </source>
</evidence>
<dbReference type="GO" id="GO:0009867">
    <property type="term" value="P:jasmonic acid mediated signaling pathway"/>
    <property type="evidence" value="ECO:0007669"/>
    <property type="project" value="UniProtKB-ARBA"/>
</dbReference>
<evidence type="ECO:0000259" key="5">
    <source>
        <dbReference type="Pfam" id="PF03931"/>
    </source>
</evidence>
<feature type="compositionally biased region" description="Basic and acidic residues" evidence="4">
    <location>
        <begin position="103"/>
        <end position="112"/>
    </location>
</feature>
<evidence type="ECO:0000313" key="7">
    <source>
        <dbReference type="Proteomes" id="UP000327013"/>
    </source>
</evidence>
<dbReference type="GO" id="GO:0016567">
    <property type="term" value="P:protein ubiquitination"/>
    <property type="evidence" value="ECO:0007669"/>
    <property type="project" value="UniProtKB-UniPathway"/>
</dbReference>
<proteinExistence type="inferred from homology"/>
<comment type="pathway">
    <text evidence="1">Protein modification; protein ubiquitination.</text>
</comment>
<sequence length="120" mass="12829">MSSSSSEKKKITLTSSDGEAFEVDEAVALESPTIKKMIEDNCAGTGIPVPDATNPNDCTSEYHLKAWDAEFVQLDGDTLLDLVGAAHSLKIKSLGPYGSDMPDYSRHDHGEDTGGDPQDL</sequence>
<evidence type="ECO:0000256" key="3">
    <source>
        <dbReference type="ARBA" id="ARBA00022786"/>
    </source>
</evidence>
<dbReference type="InterPro" id="IPR036296">
    <property type="entry name" value="SKP1-like_dim_sf"/>
</dbReference>